<feature type="transmembrane region" description="Helical" evidence="8">
    <location>
        <begin position="83"/>
        <end position="102"/>
    </location>
</feature>
<feature type="transmembrane region" description="Helical" evidence="8">
    <location>
        <begin position="305"/>
        <end position="325"/>
    </location>
</feature>
<dbReference type="InterPro" id="IPR005828">
    <property type="entry name" value="MFS_sugar_transport-like"/>
</dbReference>
<evidence type="ECO:0000256" key="7">
    <source>
        <dbReference type="SAM" id="MobiDB-lite"/>
    </source>
</evidence>
<keyword evidence="4 8" id="KW-0812">Transmembrane</keyword>
<keyword evidence="6 8" id="KW-0472">Membrane</keyword>
<evidence type="ECO:0000256" key="2">
    <source>
        <dbReference type="ARBA" id="ARBA00010992"/>
    </source>
</evidence>
<evidence type="ECO:0000313" key="11">
    <source>
        <dbReference type="Proteomes" id="UP001316803"/>
    </source>
</evidence>
<feature type="transmembrane region" description="Helical" evidence="8">
    <location>
        <begin position="154"/>
        <end position="173"/>
    </location>
</feature>
<evidence type="ECO:0000256" key="3">
    <source>
        <dbReference type="ARBA" id="ARBA00022448"/>
    </source>
</evidence>
<feature type="domain" description="Major facilitator superfamily (MFS) profile" evidence="9">
    <location>
        <begin position="13"/>
        <end position="460"/>
    </location>
</feature>
<feature type="transmembrane region" description="Helical" evidence="8">
    <location>
        <begin position="185"/>
        <end position="202"/>
    </location>
</feature>
<proteinExistence type="inferred from homology"/>
<evidence type="ECO:0000259" key="9">
    <source>
        <dbReference type="PROSITE" id="PS50850"/>
    </source>
</evidence>
<evidence type="ECO:0000256" key="8">
    <source>
        <dbReference type="SAM" id="Phobius"/>
    </source>
</evidence>
<keyword evidence="5 8" id="KW-1133">Transmembrane helix</keyword>
<feature type="transmembrane region" description="Helical" evidence="8">
    <location>
        <begin position="114"/>
        <end position="134"/>
    </location>
</feature>
<dbReference type="PANTHER" id="PTHR48022">
    <property type="entry name" value="PLASTIDIC GLUCOSE TRANSPORTER 4"/>
    <property type="match status" value="1"/>
</dbReference>
<feature type="transmembrane region" description="Helical" evidence="8">
    <location>
        <begin position="337"/>
        <end position="355"/>
    </location>
</feature>
<feature type="transmembrane region" description="Helical" evidence="8">
    <location>
        <begin position="52"/>
        <end position="71"/>
    </location>
</feature>
<evidence type="ECO:0000256" key="5">
    <source>
        <dbReference type="ARBA" id="ARBA00022989"/>
    </source>
</evidence>
<comment type="subcellular location">
    <subcellularLocation>
        <location evidence="1">Membrane</location>
        <topology evidence="1">Multi-pass membrane protein</topology>
    </subcellularLocation>
</comment>
<protein>
    <recommendedName>
        <fullName evidence="9">Major facilitator superfamily (MFS) profile domain-containing protein</fullName>
    </recommendedName>
</protein>
<dbReference type="PRINTS" id="PR00171">
    <property type="entry name" value="SUGRTRNSPORT"/>
</dbReference>
<dbReference type="Pfam" id="PF00083">
    <property type="entry name" value="Sugar_tr"/>
    <property type="match status" value="1"/>
</dbReference>
<gene>
    <name evidence="10" type="ORF">OHC33_004959</name>
</gene>
<keyword evidence="3" id="KW-0813">Transport</keyword>
<name>A0AAN8I921_9EURO</name>
<evidence type="ECO:0000256" key="4">
    <source>
        <dbReference type="ARBA" id="ARBA00022692"/>
    </source>
</evidence>
<dbReference type="InterPro" id="IPR036259">
    <property type="entry name" value="MFS_trans_sf"/>
</dbReference>
<feature type="region of interest" description="Disordered" evidence="7">
    <location>
        <begin position="491"/>
        <end position="530"/>
    </location>
</feature>
<reference evidence="10 11" key="1">
    <citation type="submission" date="2022-12" db="EMBL/GenBank/DDBJ databases">
        <title>Genomic features and morphological characterization of a novel Knufia sp. strain isolated from spacecraft assembly facility.</title>
        <authorList>
            <person name="Teixeira M."/>
            <person name="Chander A.M."/>
            <person name="Stajich J.E."/>
            <person name="Venkateswaran K."/>
        </authorList>
    </citation>
    <scope>NUCLEOTIDE SEQUENCE [LARGE SCALE GENOMIC DNA]</scope>
    <source>
        <strain evidence="10 11">FJI-L2-BK-P2</strain>
    </source>
</reference>
<feature type="transmembrane region" description="Helical" evidence="8">
    <location>
        <begin position="436"/>
        <end position="456"/>
    </location>
</feature>
<dbReference type="InterPro" id="IPR005829">
    <property type="entry name" value="Sugar_transporter_CS"/>
</dbReference>
<evidence type="ECO:0000256" key="6">
    <source>
        <dbReference type="ARBA" id="ARBA00023136"/>
    </source>
</evidence>
<sequence length="530" mass="58304">MLAEWLKQKQTQVVLFSSTAIALYGYDQGMMSLINTNYHYLNTMGIEKNHPMVGIIVSVYYLGCALGAVIASQFADVVGRKPGVLACVAMAALGNLIMFFAGMGFPQAALPVMLVGRIVMGLGVGGLDAVVPVYTSELSEDDARGTALAQEFQANILGLNMAFIINILVTHTLGKYDEWAWRTPIIAMQIYPILLISGTALLPETPRWLVLQGKTDRAKRSIAKVFGKDQVDDRINELQEAHEQEEKDGMVTYGDMLIPGRTQWHPTVVTIMGQVNQALTGYGAVSVYGPQIFELLGFKTATAEFITMGNYLFYFGMMTFAWILIDSKGRRWLLVRGAFWLAVSFAILGLLGGLATHQASLHIPLLATGIPGVIVLYIATSVFGIGWLVPPWLIPTEIFPSSARANGAAISVVVWGFANFAVTLLTPIMFTHLSYWLFLVFAASNAFAGWWTWLYCPESGHRTFEENQEFYKEAAEAGTWSVRKVAHGDYRDLPNEKQAEEDDDGEQDGQAQAKKNGMNGEQEPLLGRNS</sequence>
<accession>A0AAN8I921</accession>
<organism evidence="10 11">
    <name type="scientific">Knufia fluminis</name>
    <dbReference type="NCBI Taxonomy" id="191047"/>
    <lineage>
        <taxon>Eukaryota</taxon>
        <taxon>Fungi</taxon>
        <taxon>Dikarya</taxon>
        <taxon>Ascomycota</taxon>
        <taxon>Pezizomycotina</taxon>
        <taxon>Eurotiomycetes</taxon>
        <taxon>Chaetothyriomycetidae</taxon>
        <taxon>Chaetothyriales</taxon>
        <taxon>Trichomeriaceae</taxon>
        <taxon>Knufia</taxon>
    </lineage>
</organism>
<dbReference type="AlphaFoldDB" id="A0AAN8I921"/>
<evidence type="ECO:0000313" key="10">
    <source>
        <dbReference type="EMBL" id="KAK5953690.1"/>
    </source>
</evidence>
<feature type="transmembrane region" description="Helical" evidence="8">
    <location>
        <begin position="409"/>
        <end position="430"/>
    </location>
</feature>
<dbReference type="Gene3D" id="1.20.1250.20">
    <property type="entry name" value="MFS general substrate transporter like domains"/>
    <property type="match status" value="1"/>
</dbReference>
<dbReference type="PROSITE" id="PS00217">
    <property type="entry name" value="SUGAR_TRANSPORT_2"/>
    <property type="match status" value="1"/>
</dbReference>
<dbReference type="GO" id="GO:0016020">
    <property type="term" value="C:membrane"/>
    <property type="evidence" value="ECO:0007669"/>
    <property type="project" value="UniProtKB-SubCell"/>
</dbReference>
<dbReference type="PROSITE" id="PS00216">
    <property type="entry name" value="SUGAR_TRANSPORT_1"/>
    <property type="match status" value="1"/>
</dbReference>
<keyword evidence="11" id="KW-1185">Reference proteome</keyword>
<feature type="transmembrane region" description="Helical" evidence="8">
    <location>
        <begin position="361"/>
        <end position="389"/>
    </location>
</feature>
<dbReference type="InterPro" id="IPR020846">
    <property type="entry name" value="MFS_dom"/>
</dbReference>
<comment type="similarity">
    <text evidence="2">Belongs to the major facilitator superfamily. Sugar transporter (TC 2.A.1.1) family.</text>
</comment>
<dbReference type="GO" id="GO:0005351">
    <property type="term" value="F:carbohydrate:proton symporter activity"/>
    <property type="evidence" value="ECO:0007669"/>
    <property type="project" value="TreeGrafter"/>
</dbReference>
<dbReference type="Proteomes" id="UP001316803">
    <property type="component" value="Unassembled WGS sequence"/>
</dbReference>
<dbReference type="PROSITE" id="PS50850">
    <property type="entry name" value="MFS"/>
    <property type="match status" value="1"/>
</dbReference>
<dbReference type="InterPro" id="IPR050360">
    <property type="entry name" value="MFS_Sugar_Transporters"/>
</dbReference>
<comment type="caution">
    <text evidence="10">The sequence shown here is derived from an EMBL/GenBank/DDBJ whole genome shotgun (WGS) entry which is preliminary data.</text>
</comment>
<dbReference type="InterPro" id="IPR003663">
    <property type="entry name" value="Sugar/inositol_transpt"/>
</dbReference>
<dbReference type="EMBL" id="JAKLMC020000010">
    <property type="protein sequence ID" value="KAK5953690.1"/>
    <property type="molecule type" value="Genomic_DNA"/>
</dbReference>
<evidence type="ECO:0000256" key="1">
    <source>
        <dbReference type="ARBA" id="ARBA00004141"/>
    </source>
</evidence>
<dbReference type="SUPFAM" id="SSF103473">
    <property type="entry name" value="MFS general substrate transporter"/>
    <property type="match status" value="1"/>
</dbReference>
<dbReference type="PANTHER" id="PTHR48022:SF68">
    <property type="entry name" value="MAJOR FACILITATOR SUPERFAMILY (MFS) PROFILE DOMAIN-CONTAINING PROTEIN-RELATED"/>
    <property type="match status" value="1"/>
</dbReference>